<protein>
    <recommendedName>
        <fullName evidence="1">DUF7931 domain-containing protein</fullName>
    </recommendedName>
</protein>
<gene>
    <name evidence="2" type="ORF">M6D89_02475</name>
</gene>
<evidence type="ECO:0000313" key="3">
    <source>
        <dbReference type="Proteomes" id="UP001139319"/>
    </source>
</evidence>
<sequence length="76" mass="8904">MKPLETPDLYRLESVEDFLDQTHKVIARGKRTLTLLSDTLDPLIYDRDDTVALISAFSRRARNIEVRILVRDTRNF</sequence>
<proteinExistence type="predicted"/>
<keyword evidence="3" id="KW-1185">Reference proteome</keyword>
<comment type="caution">
    <text evidence="2">The sequence shown here is derived from an EMBL/GenBank/DDBJ whole genome shotgun (WGS) entry which is preliminary data.</text>
</comment>
<dbReference type="InterPro" id="IPR057691">
    <property type="entry name" value="DUF7931"/>
</dbReference>
<dbReference type="Proteomes" id="UP001139319">
    <property type="component" value="Unassembled WGS sequence"/>
</dbReference>
<feature type="domain" description="DUF7931" evidence="1">
    <location>
        <begin position="16"/>
        <end position="75"/>
    </location>
</feature>
<reference evidence="2" key="1">
    <citation type="submission" date="2022-05" db="EMBL/GenBank/DDBJ databases">
        <authorList>
            <person name="Sun H.-N."/>
        </authorList>
    </citation>
    <scope>NUCLEOTIDE SEQUENCE</scope>
    <source>
        <strain evidence="2">HB14</strain>
    </source>
</reference>
<name>A0A9X2I0N5_9GAMM</name>
<dbReference type="AlphaFoldDB" id="A0A9X2I0N5"/>
<reference evidence="2" key="2">
    <citation type="submission" date="2023-01" db="EMBL/GenBank/DDBJ databases">
        <title>Gilvimarinus xylanilyticus HB14 isolated from Caulerpa lentillifera aquaculture base in Hainan, China.</title>
        <authorList>
            <person name="Zhang Y.-J."/>
        </authorList>
    </citation>
    <scope>NUCLEOTIDE SEQUENCE</scope>
    <source>
        <strain evidence="2">HB14</strain>
    </source>
</reference>
<evidence type="ECO:0000313" key="2">
    <source>
        <dbReference type="EMBL" id="MCP8898160.1"/>
    </source>
</evidence>
<dbReference type="RefSeq" id="WP_253966450.1">
    <property type="nucleotide sequence ID" value="NZ_JAMFTH010000001.1"/>
</dbReference>
<dbReference type="Pfam" id="PF25559">
    <property type="entry name" value="DUF7931"/>
    <property type="match status" value="1"/>
</dbReference>
<organism evidence="2 3">
    <name type="scientific">Gilvimarinus xylanilyticus</name>
    <dbReference type="NCBI Taxonomy" id="2944139"/>
    <lineage>
        <taxon>Bacteria</taxon>
        <taxon>Pseudomonadati</taxon>
        <taxon>Pseudomonadota</taxon>
        <taxon>Gammaproteobacteria</taxon>
        <taxon>Cellvibrionales</taxon>
        <taxon>Cellvibrionaceae</taxon>
        <taxon>Gilvimarinus</taxon>
    </lineage>
</organism>
<dbReference type="EMBL" id="JAMFTH010000001">
    <property type="protein sequence ID" value="MCP8898160.1"/>
    <property type="molecule type" value="Genomic_DNA"/>
</dbReference>
<accession>A0A9X2I0N5</accession>
<evidence type="ECO:0000259" key="1">
    <source>
        <dbReference type="Pfam" id="PF25559"/>
    </source>
</evidence>